<name>A0A9D1XEG5_9FIRM</name>
<protein>
    <submittedName>
        <fullName evidence="1">Uncharacterized protein</fullName>
    </submittedName>
</protein>
<organism evidence="1 2">
    <name type="scientific">Candidatus Fusicatenibacter merdavium</name>
    <dbReference type="NCBI Taxonomy" id="2838600"/>
    <lineage>
        <taxon>Bacteria</taxon>
        <taxon>Bacillati</taxon>
        <taxon>Bacillota</taxon>
        <taxon>Clostridia</taxon>
        <taxon>Lachnospirales</taxon>
        <taxon>Lachnospiraceae</taxon>
        <taxon>Fusicatenibacter</taxon>
    </lineage>
</organism>
<accession>A0A9D1XEG5</accession>
<evidence type="ECO:0000313" key="2">
    <source>
        <dbReference type="Proteomes" id="UP000886890"/>
    </source>
</evidence>
<proteinExistence type="predicted"/>
<dbReference type="AlphaFoldDB" id="A0A9D1XEG5"/>
<dbReference type="Proteomes" id="UP000886890">
    <property type="component" value="Unassembled WGS sequence"/>
</dbReference>
<reference evidence="1" key="1">
    <citation type="journal article" date="2021" name="PeerJ">
        <title>Extensive microbial diversity within the chicken gut microbiome revealed by metagenomics and culture.</title>
        <authorList>
            <person name="Gilroy R."/>
            <person name="Ravi A."/>
            <person name="Getino M."/>
            <person name="Pursley I."/>
            <person name="Horton D.L."/>
            <person name="Alikhan N.F."/>
            <person name="Baker D."/>
            <person name="Gharbi K."/>
            <person name="Hall N."/>
            <person name="Watson M."/>
            <person name="Adriaenssens E.M."/>
            <person name="Foster-Nyarko E."/>
            <person name="Jarju S."/>
            <person name="Secka A."/>
            <person name="Antonio M."/>
            <person name="Oren A."/>
            <person name="Chaudhuri R.R."/>
            <person name="La Ragione R."/>
            <person name="Hildebrand F."/>
            <person name="Pallen M.J."/>
        </authorList>
    </citation>
    <scope>NUCLEOTIDE SEQUENCE</scope>
    <source>
        <strain evidence="1">CHK183-1962</strain>
    </source>
</reference>
<dbReference type="EMBL" id="DXEK01000042">
    <property type="protein sequence ID" value="HIX76460.1"/>
    <property type="molecule type" value="Genomic_DNA"/>
</dbReference>
<gene>
    <name evidence="1" type="ORF">H9734_02525</name>
</gene>
<evidence type="ECO:0000313" key="1">
    <source>
        <dbReference type="EMBL" id="HIX76460.1"/>
    </source>
</evidence>
<comment type="caution">
    <text evidence="1">The sequence shown here is derived from an EMBL/GenBank/DDBJ whole genome shotgun (WGS) entry which is preliminary data.</text>
</comment>
<reference evidence="1" key="2">
    <citation type="submission" date="2021-04" db="EMBL/GenBank/DDBJ databases">
        <authorList>
            <person name="Gilroy R."/>
        </authorList>
    </citation>
    <scope>NUCLEOTIDE SEQUENCE</scope>
    <source>
        <strain evidence="1">CHK183-1962</strain>
    </source>
</reference>
<sequence>MKEDYTWFCCPDYVDHSINLLLRPLLIAAENQRNLEVFERDGAHNCFFLTERNYCVLVYLYFTDRCDSSGRKIYALEGLACEKKDSRIFWKLLPFLIQEIYGRTLEKQYQIFSETAQRPYTRQLRMDVLDEYLIKDTEELLEEFHEYDDSFLNMLEETRKSGKLYSFLYGNRTQAFLPAFFERCYQWGEERKHYLSDGIAWVHSGEEELVRAFLTFEKKEQNYQAGAGLADPEGTVLLEWKDYLPVGKEGIDLWLLAGMETQIEELADFYGYRPVWRIWREAPVQLQLPLQWLEIPMPEHRITVRRFAARMELWRGCRASYPEGEEQLFFQLFQYACRIHKAFFARSEGRETLYLLTVASGLWIFSFLKESDGIWMRGIYVQAEEQERAWMFLDQLINRYILPDTDAYTGEFGEILSSFLAEAREMLLPGSFILSVLPEENFPHLPNLQIRTGPGTARAFQRILLHGTPETVPADFRDPGNSFENQNRGGERRLYPPRLGRRWKLTVPRAERAGEVKISSISSAGNGIYWCDSEKFFLECVDNQ</sequence>